<dbReference type="InterPro" id="IPR022641">
    <property type="entry name" value="CheR_N"/>
</dbReference>
<dbReference type="GO" id="GO:0008983">
    <property type="term" value="F:protein-glutamate O-methyltransferase activity"/>
    <property type="evidence" value="ECO:0007669"/>
    <property type="project" value="UniProtKB-EC"/>
</dbReference>
<dbReference type="SUPFAM" id="SSF55785">
    <property type="entry name" value="PYP-like sensor domain (PAS domain)"/>
    <property type="match status" value="1"/>
</dbReference>
<name>A0A7Y9QXI4_9BURK</name>
<dbReference type="GO" id="GO:0000156">
    <property type="term" value="F:phosphorelay response regulator activity"/>
    <property type="evidence" value="ECO:0007669"/>
    <property type="project" value="InterPro"/>
</dbReference>
<accession>A0A7Y9QXI4</accession>
<dbReference type="EC" id="3.1.1.61" evidence="6"/>
<keyword evidence="7" id="KW-1185">Reference proteome</keyword>
<keyword evidence="1 6" id="KW-0378">Hydrolase</keyword>
<evidence type="ECO:0000256" key="2">
    <source>
        <dbReference type="SAM" id="MobiDB-lite"/>
    </source>
</evidence>
<dbReference type="GO" id="GO:0032259">
    <property type="term" value="P:methylation"/>
    <property type="evidence" value="ECO:0007669"/>
    <property type="project" value="UniProtKB-KW"/>
</dbReference>
<gene>
    <name evidence="6" type="ORF">BDD16_000371</name>
</gene>
<sequence>MPLPLTSPSGPAAPGHVRIVGLGASAGGLEVLGQFLSHVPAASGLAYVIVQHLDPTHKAMLAELLQRGCNLPVRVAAEGMAVEPDVVYVIPPNAELTVASDRLHLGTPAQPRGLRLPIDVLFSSLARDQGERAIGVVLSGMGSDGTLGLQAIRSRGGLTLTQPPESAPFDSMPRAAIAAGAVDIVALPAELPARILRITASQLPAPPPAAALSADDAHHDPHPLTTILAMLRERSKHDLSLYKPSTLKRRIDRRVAVHGLESVAEYEQFLQRNPQELDLLFKEMLIGVTSFFRDPPVWQALQDTVLPALLARTAPGAQLRAWVVGCSTGEEAYSLAIAFREAMDTLPDPKAFTLQIFATDLSKDAIAFARKGHYPARIANDIAPERLARFFGAEGDGYTVDKSLRAVVLFAQHDVILDPPFTRLDLLSCRNVLIYFNAALQRRLVPLFHYSLRAQGVLLLGGSETVGRSLALFTPLDPGARLYQRSGQPLQLDTLYFPVHRHFPSRSLAQEPHVSPSSPPNPANLQAMAEQMLLQQFSPPAVLVNDSGDIVYISGRTGQYLEPAAGKANWNIHVMARPGLRTQIAAALRQTLQDKRPVELHGLRLEHDPRRTVDVTVQWIDEPKPLTGMVMIVFRDAAELPASGVRRRRAARTVDPSASDELVRLQEEIRVLRQEMRSSEEELQAANEELQSTNEELQSANEELTTSKEEAQSMNEELQTINNELNSKLDDLALAQSDMQNLLNSTDIATLFLDNALNVRRYTEQVTRIIHLREGDIGRPLSDLASTLVYPELNADARETLRTLAVSEKQIATTDGHWFSVRIMPYRTVANVIQGVVITLVDITVAKELESRLRSA</sequence>
<feature type="domain" description="CheR-type methyltransferase" evidence="5">
    <location>
        <begin position="230"/>
        <end position="466"/>
    </location>
</feature>
<dbReference type="Gene3D" id="3.40.50.150">
    <property type="entry name" value="Vaccinia Virus protein VP39"/>
    <property type="match status" value="1"/>
</dbReference>
<protein>
    <submittedName>
        <fullName evidence="6">Two-component system CheB/CheR fusion protein</fullName>
        <ecNumber evidence="6">2.1.1.80</ecNumber>
        <ecNumber evidence="6">3.1.1.61</ecNumber>
    </submittedName>
</protein>
<dbReference type="InterPro" id="IPR022642">
    <property type="entry name" value="CheR_C"/>
</dbReference>
<dbReference type="PROSITE" id="PS50122">
    <property type="entry name" value="CHEB"/>
    <property type="match status" value="1"/>
</dbReference>
<dbReference type="Pfam" id="PF01339">
    <property type="entry name" value="CheB_methylest"/>
    <property type="match status" value="1"/>
</dbReference>
<keyword evidence="6" id="KW-0489">Methyltransferase</keyword>
<dbReference type="RefSeq" id="WP_218897662.1">
    <property type="nucleotide sequence ID" value="NZ_JACCFH010000001.1"/>
</dbReference>
<dbReference type="SUPFAM" id="SSF47757">
    <property type="entry name" value="Chemotaxis receptor methyltransferase CheR, N-terminal domain"/>
    <property type="match status" value="1"/>
</dbReference>
<dbReference type="SUPFAM" id="SSF53335">
    <property type="entry name" value="S-adenosyl-L-methionine-dependent methyltransferases"/>
    <property type="match status" value="1"/>
</dbReference>
<evidence type="ECO:0000256" key="1">
    <source>
        <dbReference type="PROSITE-ProRule" id="PRU00050"/>
    </source>
</evidence>
<comment type="caution">
    <text evidence="6">The sequence shown here is derived from an EMBL/GenBank/DDBJ whole genome shotgun (WGS) entry which is preliminary data.</text>
</comment>
<dbReference type="Gene3D" id="3.40.50.180">
    <property type="entry name" value="Methylesterase CheB, C-terminal domain"/>
    <property type="match status" value="1"/>
</dbReference>
<dbReference type="InterPro" id="IPR035965">
    <property type="entry name" value="PAS-like_dom_sf"/>
</dbReference>
<dbReference type="Pfam" id="PF13596">
    <property type="entry name" value="PAS_10"/>
    <property type="match status" value="1"/>
</dbReference>
<feature type="active site" evidence="1">
    <location>
        <position position="25"/>
    </location>
</feature>
<dbReference type="InterPro" id="IPR000673">
    <property type="entry name" value="Sig_transdc_resp-reg_Me-estase"/>
</dbReference>
<dbReference type="SMART" id="SM00138">
    <property type="entry name" value="MeTrc"/>
    <property type="match status" value="1"/>
</dbReference>
<dbReference type="PROSITE" id="PS50123">
    <property type="entry name" value="CHER"/>
    <property type="match status" value="1"/>
</dbReference>
<dbReference type="Proteomes" id="UP000518288">
    <property type="component" value="Unassembled WGS sequence"/>
</dbReference>
<feature type="active site" evidence="1">
    <location>
        <position position="144"/>
    </location>
</feature>
<evidence type="ECO:0000313" key="7">
    <source>
        <dbReference type="Proteomes" id="UP000518288"/>
    </source>
</evidence>
<feature type="compositionally biased region" description="Polar residues" evidence="2">
    <location>
        <begin position="692"/>
        <end position="702"/>
    </location>
</feature>
<dbReference type="Pfam" id="PF03705">
    <property type="entry name" value="CheR_N"/>
    <property type="match status" value="1"/>
</dbReference>
<dbReference type="InterPro" id="IPR050903">
    <property type="entry name" value="Bact_Chemotaxis_MeTrfase"/>
</dbReference>
<feature type="region of interest" description="Disordered" evidence="2">
    <location>
        <begin position="679"/>
        <end position="702"/>
    </location>
</feature>
<dbReference type="GO" id="GO:0006935">
    <property type="term" value="P:chemotaxis"/>
    <property type="evidence" value="ECO:0007669"/>
    <property type="project" value="UniProtKB-UniRule"/>
</dbReference>
<keyword evidence="1" id="KW-0145">Chemotaxis</keyword>
<dbReference type="EMBL" id="JACCFH010000001">
    <property type="protein sequence ID" value="NYG31385.1"/>
    <property type="molecule type" value="Genomic_DNA"/>
</dbReference>
<dbReference type="SUPFAM" id="SSF57997">
    <property type="entry name" value="Tropomyosin"/>
    <property type="match status" value="1"/>
</dbReference>
<evidence type="ECO:0000313" key="6">
    <source>
        <dbReference type="EMBL" id="NYG31385.1"/>
    </source>
</evidence>
<dbReference type="InterPro" id="IPR000780">
    <property type="entry name" value="CheR_MeTrfase"/>
</dbReference>
<evidence type="ECO:0000259" key="3">
    <source>
        <dbReference type="PROSITE" id="PS50113"/>
    </source>
</evidence>
<dbReference type="GO" id="GO:0005737">
    <property type="term" value="C:cytoplasm"/>
    <property type="evidence" value="ECO:0007669"/>
    <property type="project" value="InterPro"/>
</dbReference>
<feature type="active site" evidence="1">
    <location>
        <position position="52"/>
    </location>
</feature>
<proteinExistence type="predicted"/>
<organism evidence="6 7">
    <name type="scientific">Sphaerotilus montanus</name>
    <dbReference type="NCBI Taxonomy" id="522889"/>
    <lineage>
        <taxon>Bacteria</taxon>
        <taxon>Pseudomonadati</taxon>
        <taxon>Pseudomonadota</taxon>
        <taxon>Betaproteobacteria</taxon>
        <taxon>Burkholderiales</taxon>
        <taxon>Sphaerotilaceae</taxon>
        <taxon>Sphaerotilus</taxon>
    </lineage>
</organism>
<dbReference type="PANTHER" id="PTHR24422:SF27">
    <property type="entry name" value="PROTEIN-GLUTAMATE O-METHYLTRANSFERASE"/>
    <property type="match status" value="1"/>
</dbReference>
<dbReference type="Gene3D" id="3.30.450.20">
    <property type="entry name" value="PAS domain"/>
    <property type="match status" value="1"/>
</dbReference>
<keyword evidence="6" id="KW-0808">Transferase</keyword>
<evidence type="ECO:0000259" key="5">
    <source>
        <dbReference type="PROSITE" id="PS50123"/>
    </source>
</evidence>
<dbReference type="GO" id="GO:0008984">
    <property type="term" value="F:protein-glutamate methylesterase activity"/>
    <property type="evidence" value="ECO:0007669"/>
    <property type="project" value="UniProtKB-EC"/>
</dbReference>
<dbReference type="PROSITE" id="PS50113">
    <property type="entry name" value="PAC"/>
    <property type="match status" value="1"/>
</dbReference>
<dbReference type="SUPFAM" id="SSF52738">
    <property type="entry name" value="Methylesterase CheB, C-terminal domain"/>
    <property type="match status" value="1"/>
</dbReference>
<dbReference type="EC" id="2.1.1.80" evidence="6"/>
<dbReference type="PRINTS" id="PR00996">
    <property type="entry name" value="CHERMTFRASE"/>
</dbReference>
<evidence type="ECO:0000259" key="4">
    <source>
        <dbReference type="PROSITE" id="PS50122"/>
    </source>
</evidence>
<reference evidence="6 7" key="1">
    <citation type="submission" date="2020-07" db="EMBL/GenBank/DDBJ databases">
        <title>Genomic Encyclopedia of Archaeal and Bacterial Type Strains, Phase II (KMG-II): from individual species to whole genera.</title>
        <authorList>
            <person name="Goeker M."/>
        </authorList>
    </citation>
    <scope>NUCLEOTIDE SEQUENCE [LARGE SCALE GENOMIC DNA]</scope>
    <source>
        <strain evidence="6 7">DSM 21226</strain>
    </source>
</reference>
<dbReference type="InterPro" id="IPR000700">
    <property type="entry name" value="PAS-assoc_C"/>
</dbReference>
<dbReference type="AlphaFoldDB" id="A0A7Y9QXI4"/>
<dbReference type="InterPro" id="IPR029063">
    <property type="entry name" value="SAM-dependent_MTases_sf"/>
</dbReference>
<feature type="domain" description="CheB-type methylesterase" evidence="4">
    <location>
        <begin position="4"/>
        <end position="202"/>
    </location>
</feature>
<dbReference type="Pfam" id="PF01739">
    <property type="entry name" value="CheR"/>
    <property type="match status" value="1"/>
</dbReference>
<dbReference type="CDD" id="cd16434">
    <property type="entry name" value="CheB-CheR_fusion"/>
    <property type="match status" value="1"/>
</dbReference>
<dbReference type="InterPro" id="IPR035909">
    <property type="entry name" value="CheB_C"/>
</dbReference>
<feature type="domain" description="PAC" evidence="3">
    <location>
        <begin position="805"/>
        <end position="855"/>
    </location>
</feature>
<dbReference type="PANTHER" id="PTHR24422">
    <property type="entry name" value="CHEMOTAXIS PROTEIN METHYLTRANSFERASE"/>
    <property type="match status" value="1"/>
</dbReference>